<organism evidence="2 3">
    <name type="scientific">Lysinibacillus antri</name>
    <dbReference type="NCBI Taxonomy" id="2498145"/>
    <lineage>
        <taxon>Bacteria</taxon>
        <taxon>Bacillati</taxon>
        <taxon>Bacillota</taxon>
        <taxon>Bacilli</taxon>
        <taxon>Bacillales</taxon>
        <taxon>Bacillaceae</taxon>
        <taxon>Lysinibacillus</taxon>
    </lineage>
</organism>
<feature type="signal peptide" evidence="1">
    <location>
        <begin position="1"/>
        <end position="20"/>
    </location>
</feature>
<dbReference type="RefSeq" id="WP_126658731.1">
    <property type="nucleotide sequence ID" value="NZ_RYYR01000009.1"/>
</dbReference>
<evidence type="ECO:0000313" key="3">
    <source>
        <dbReference type="Proteomes" id="UP000287910"/>
    </source>
</evidence>
<keyword evidence="3" id="KW-1185">Reference proteome</keyword>
<evidence type="ECO:0008006" key="4">
    <source>
        <dbReference type="Google" id="ProtNLM"/>
    </source>
</evidence>
<accession>A0A432LCG5</accession>
<evidence type="ECO:0000256" key="1">
    <source>
        <dbReference type="SAM" id="SignalP"/>
    </source>
</evidence>
<gene>
    <name evidence="2" type="ORF">EK386_08475</name>
</gene>
<reference evidence="2 3" key="1">
    <citation type="submission" date="2018-12" db="EMBL/GenBank/DDBJ databases">
        <title>Lysinibacillus antri sp. nov., isolated from a cave soil.</title>
        <authorList>
            <person name="Narsing Rao M.P."/>
            <person name="Zhang H."/>
            <person name="Dong Z.-Y."/>
            <person name="Niu X.-K."/>
            <person name="Zhang K."/>
            <person name="Fang B.-Z."/>
            <person name="Kang Y.-Q."/>
            <person name="Xiao M."/>
            <person name="Li W.-J."/>
        </authorList>
    </citation>
    <scope>NUCLEOTIDE SEQUENCE [LARGE SCALE GENOMIC DNA]</scope>
    <source>
        <strain evidence="2 3">SYSU K30002</strain>
    </source>
</reference>
<name>A0A432LCG5_9BACI</name>
<comment type="caution">
    <text evidence="2">The sequence shown here is derived from an EMBL/GenBank/DDBJ whole genome shotgun (WGS) entry which is preliminary data.</text>
</comment>
<dbReference type="InterPro" id="IPR008972">
    <property type="entry name" value="Cupredoxin"/>
</dbReference>
<dbReference type="PROSITE" id="PS51257">
    <property type="entry name" value="PROKAR_LIPOPROTEIN"/>
    <property type="match status" value="1"/>
</dbReference>
<evidence type="ECO:0000313" key="2">
    <source>
        <dbReference type="EMBL" id="RUL53592.1"/>
    </source>
</evidence>
<dbReference type="SUPFAM" id="SSF49503">
    <property type="entry name" value="Cupredoxins"/>
    <property type="match status" value="1"/>
</dbReference>
<dbReference type="AlphaFoldDB" id="A0A432LCG5"/>
<proteinExistence type="predicted"/>
<protein>
    <recommendedName>
        <fullName evidence="4">Cytochrome C oxidase subunit II</fullName>
    </recommendedName>
</protein>
<feature type="chain" id="PRO_5039143354" description="Cytochrome C oxidase subunit II" evidence="1">
    <location>
        <begin position="21"/>
        <end position="270"/>
    </location>
</feature>
<keyword evidence="1" id="KW-0732">Signal</keyword>
<dbReference type="EMBL" id="RYYR01000009">
    <property type="protein sequence ID" value="RUL53592.1"/>
    <property type="molecule type" value="Genomic_DNA"/>
</dbReference>
<sequence length="270" mass="29003">MKKKLSIFASLFAAVVVMTACTEVEKTETDTEQTETTGETNSIVISGDVVSEQGGCVLSSRFSPGDKIIFRNNIVDGTTGEQVVDAKVQVHLSTGEVLDMAYGEHGDDKFWVVAYPVTAETPTGVLEYKVTASYNDASAEWEPFNVAPSKLQIVSDTVATAGPAPEKAEEEVDLSKVETNQKVEIIGVNFDFKGANDEKTFYVKAGEEVTLSLKSEEGVHGLAISDLKVNLDKDGEVKFTPEKAGEYDIVCSVFCGAGHGDMKAKLVVVE</sequence>
<dbReference type="Proteomes" id="UP000287910">
    <property type="component" value="Unassembled WGS sequence"/>
</dbReference>
<dbReference type="Gene3D" id="2.60.40.420">
    <property type="entry name" value="Cupredoxins - blue copper proteins"/>
    <property type="match status" value="1"/>
</dbReference>